<evidence type="ECO:0000256" key="1">
    <source>
        <dbReference type="SAM" id="Phobius"/>
    </source>
</evidence>
<keyword evidence="1" id="KW-0812">Transmembrane</keyword>
<name>A0ABD2CE15_VESMC</name>
<feature type="transmembrane region" description="Helical" evidence="1">
    <location>
        <begin position="42"/>
        <end position="63"/>
    </location>
</feature>
<evidence type="ECO:0000313" key="3">
    <source>
        <dbReference type="Proteomes" id="UP001607303"/>
    </source>
</evidence>
<comment type="caution">
    <text evidence="2">The sequence shown here is derived from an EMBL/GenBank/DDBJ whole genome shotgun (WGS) entry which is preliminary data.</text>
</comment>
<dbReference type="EMBL" id="JAYRBN010000056">
    <property type="protein sequence ID" value="KAL2743050.1"/>
    <property type="molecule type" value="Genomic_DNA"/>
</dbReference>
<reference evidence="2 3" key="1">
    <citation type="journal article" date="2024" name="Ann. Entomol. Soc. Am.">
        <title>Genomic analyses of the southern and eastern yellowjacket wasps (Hymenoptera: Vespidae) reveal evolutionary signatures of social life.</title>
        <authorList>
            <person name="Catto M.A."/>
            <person name="Caine P.B."/>
            <person name="Orr S.E."/>
            <person name="Hunt B.G."/>
            <person name="Goodisman M.A.D."/>
        </authorList>
    </citation>
    <scope>NUCLEOTIDE SEQUENCE [LARGE SCALE GENOMIC DNA]</scope>
    <source>
        <strain evidence="2">232</strain>
        <tissue evidence="2">Head and thorax</tissue>
    </source>
</reference>
<sequence length="80" mass="9451">MVLRTCQMCIFHKRDIYGLALRDFQFPGRVRYPPIPLQDVEVIFLFFVFYFVITQSLGIRSLLVPSIDTYFCNSELPRAQ</sequence>
<proteinExistence type="predicted"/>
<keyword evidence="3" id="KW-1185">Reference proteome</keyword>
<keyword evidence="1" id="KW-0472">Membrane</keyword>
<keyword evidence="1" id="KW-1133">Transmembrane helix</keyword>
<evidence type="ECO:0000313" key="2">
    <source>
        <dbReference type="EMBL" id="KAL2743050.1"/>
    </source>
</evidence>
<organism evidence="2 3">
    <name type="scientific">Vespula maculifrons</name>
    <name type="common">Eastern yellow jacket</name>
    <name type="synonym">Wasp</name>
    <dbReference type="NCBI Taxonomy" id="7453"/>
    <lineage>
        <taxon>Eukaryota</taxon>
        <taxon>Metazoa</taxon>
        <taxon>Ecdysozoa</taxon>
        <taxon>Arthropoda</taxon>
        <taxon>Hexapoda</taxon>
        <taxon>Insecta</taxon>
        <taxon>Pterygota</taxon>
        <taxon>Neoptera</taxon>
        <taxon>Endopterygota</taxon>
        <taxon>Hymenoptera</taxon>
        <taxon>Apocrita</taxon>
        <taxon>Aculeata</taxon>
        <taxon>Vespoidea</taxon>
        <taxon>Vespidae</taxon>
        <taxon>Vespinae</taxon>
        <taxon>Vespula</taxon>
    </lineage>
</organism>
<gene>
    <name evidence="2" type="ORF">V1477_008539</name>
</gene>
<protein>
    <submittedName>
        <fullName evidence="2">Uncharacterized protein</fullName>
    </submittedName>
</protein>
<accession>A0ABD2CE15</accession>
<dbReference type="AlphaFoldDB" id="A0ABD2CE15"/>
<dbReference type="Proteomes" id="UP001607303">
    <property type="component" value="Unassembled WGS sequence"/>
</dbReference>